<dbReference type="InterPro" id="IPR029787">
    <property type="entry name" value="Nucleotide_cyclase"/>
</dbReference>
<keyword evidence="7" id="KW-1185">Reference proteome</keyword>
<reference evidence="6 7" key="1">
    <citation type="submission" date="2016-07" db="EMBL/GenBank/DDBJ databases">
        <authorList>
            <person name="Lefevre C.T."/>
        </authorList>
    </citation>
    <scope>NUCLEOTIDE SEQUENCE [LARGE SCALE GENOMIC DNA]</scope>
    <source>
        <strain evidence="6">PR1</strain>
    </source>
</reference>
<dbReference type="SMART" id="SM00052">
    <property type="entry name" value="EAL"/>
    <property type="match status" value="1"/>
</dbReference>
<feature type="domain" description="EAL" evidence="4">
    <location>
        <begin position="898"/>
        <end position="1154"/>
    </location>
</feature>
<dbReference type="PROSITE" id="PS50883">
    <property type="entry name" value="EAL"/>
    <property type="match status" value="1"/>
</dbReference>
<dbReference type="SUPFAM" id="SSF55785">
    <property type="entry name" value="PYP-like sensor domain (PAS domain)"/>
    <property type="match status" value="3"/>
</dbReference>
<dbReference type="Proteomes" id="UP000231658">
    <property type="component" value="Unassembled WGS sequence"/>
</dbReference>
<dbReference type="EMBL" id="FLYE01000045">
    <property type="protein sequence ID" value="SCA57713.1"/>
    <property type="molecule type" value="Genomic_DNA"/>
</dbReference>
<dbReference type="PANTHER" id="PTHR44757:SF2">
    <property type="entry name" value="BIOFILM ARCHITECTURE MAINTENANCE PROTEIN MBAA"/>
    <property type="match status" value="1"/>
</dbReference>
<dbReference type="SUPFAM" id="SSF141868">
    <property type="entry name" value="EAL domain-like"/>
    <property type="match status" value="1"/>
</dbReference>
<name>A0A1C3RKE2_9PROT</name>
<dbReference type="CDD" id="cd01948">
    <property type="entry name" value="EAL"/>
    <property type="match status" value="1"/>
</dbReference>
<dbReference type="InterPro" id="IPR013656">
    <property type="entry name" value="PAS_4"/>
</dbReference>
<dbReference type="PANTHER" id="PTHR44757">
    <property type="entry name" value="DIGUANYLATE CYCLASE DGCP"/>
    <property type="match status" value="1"/>
</dbReference>
<feature type="transmembrane region" description="Helical" evidence="1">
    <location>
        <begin position="298"/>
        <end position="321"/>
    </location>
</feature>
<dbReference type="AlphaFoldDB" id="A0A1C3RKE2"/>
<dbReference type="NCBIfam" id="TIGR00254">
    <property type="entry name" value="GGDEF"/>
    <property type="match status" value="1"/>
</dbReference>
<dbReference type="GO" id="GO:0052621">
    <property type="term" value="F:diguanylate cyclase activity"/>
    <property type="evidence" value="ECO:0007669"/>
    <property type="project" value="UniProtKB-EC"/>
</dbReference>
<keyword evidence="6" id="KW-0548">Nucleotidyltransferase</keyword>
<organism evidence="6 7">
    <name type="scientific">Candidatus Terasakiella magnetica</name>
    <dbReference type="NCBI Taxonomy" id="1867952"/>
    <lineage>
        <taxon>Bacteria</taxon>
        <taxon>Pseudomonadati</taxon>
        <taxon>Pseudomonadota</taxon>
        <taxon>Alphaproteobacteria</taxon>
        <taxon>Rhodospirillales</taxon>
        <taxon>Terasakiellaceae</taxon>
        <taxon>Terasakiella</taxon>
    </lineage>
</organism>
<evidence type="ECO:0000256" key="1">
    <source>
        <dbReference type="SAM" id="Phobius"/>
    </source>
</evidence>
<feature type="domain" description="PAS" evidence="2">
    <location>
        <begin position="593"/>
        <end position="642"/>
    </location>
</feature>
<dbReference type="NCBIfam" id="TIGR00229">
    <property type="entry name" value="sensory_box"/>
    <property type="match status" value="3"/>
</dbReference>
<feature type="transmembrane region" description="Helical" evidence="1">
    <location>
        <begin position="20"/>
        <end position="39"/>
    </location>
</feature>
<dbReference type="Pfam" id="PF13426">
    <property type="entry name" value="PAS_9"/>
    <property type="match status" value="2"/>
</dbReference>
<dbReference type="InterPro" id="IPR001633">
    <property type="entry name" value="EAL_dom"/>
</dbReference>
<evidence type="ECO:0000259" key="2">
    <source>
        <dbReference type="PROSITE" id="PS50112"/>
    </source>
</evidence>
<keyword evidence="1" id="KW-1133">Transmembrane helix</keyword>
<dbReference type="OrthoDB" id="9814202at2"/>
<dbReference type="SMART" id="SM00086">
    <property type="entry name" value="PAC"/>
    <property type="match status" value="3"/>
</dbReference>
<dbReference type="Gene3D" id="3.30.70.270">
    <property type="match status" value="1"/>
</dbReference>
<dbReference type="SUPFAM" id="SSF55073">
    <property type="entry name" value="Nucleotide cyclase"/>
    <property type="match status" value="1"/>
</dbReference>
<feature type="domain" description="PAC" evidence="3">
    <location>
        <begin position="670"/>
        <end position="722"/>
    </location>
</feature>
<feature type="domain" description="PAS" evidence="2">
    <location>
        <begin position="358"/>
        <end position="409"/>
    </location>
</feature>
<dbReference type="InterPro" id="IPR043128">
    <property type="entry name" value="Rev_trsase/Diguanyl_cyclase"/>
</dbReference>
<dbReference type="InterPro" id="IPR001610">
    <property type="entry name" value="PAC"/>
</dbReference>
<proteinExistence type="predicted"/>
<dbReference type="PROSITE" id="PS50112">
    <property type="entry name" value="PAS"/>
    <property type="match status" value="2"/>
</dbReference>
<evidence type="ECO:0000313" key="6">
    <source>
        <dbReference type="EMBL" id="SCA57713.1"/>
    </source>
</evidence>
<sequence length="1156" mass="131703">MMVSTPSALGLSKKSVYVRAFLVFVVGLCLSISASYFVLQFQDEQNKKRLLQDANEYVHALSRELDRKANILSPLSGQFHLEKKKPTREDVTKALQELSPLLGGLSYDDGFSYLAWAPTWLGRSKATFKDIVALEDWQQERTGRFIMSHLQKWHFNTTRPVQKEGAVFGFDHNEKRGEFYLVIGQPFFQQFQLLGSSNEAQQFPQGYLLGWLDIAKLIRKSWDGLRNPNNLISLKITKSPQLDEYLLYHSGLVESQTLEKIQKIFSTAQSHSFTLAGMHMELSLLPLNKKQIGFYQDLHWITLALGVASTLIWCLMVALMGHHKHTSEYSRNSLEDYGRKLADETHQRQVVEDVLRMNEARWHYVVDNLPIALFAVDYDGMFTLGEGRGLEALGLKAAQVEGNSIFDVFKDYPLIINICRECLGGEERRETFLINHHWVDMRFTPVIQPNGGFDGMICVASDVTEEYRVQERLDKANLHLQGLMDNLPTGVAFVRSGVIQWCSQRLEEMFGYEPGKLAGRAPEILYNEVESYRDIENRARAKLLNNELVEFNTVFRRNEGGRFYGDLIGRAVDEKNYHAGTMWVIQDLTKILEEEKYRRLSKTVFDNVTEGVMVTNGATEITFTNNAFKSITGYSDHETLGKKPSFLSSGKHDRSFYQKMWTTINEIGTWSGEIWNRRKNGETYLEWLTITALQDDEGAIEEYVAVFSDITKYRQSQEELRYQASYDKLTGLPNRQLLEDRFHQACAQATREDKPFAFVYLDVDNFKFFNESLGHDYGDMILKEIAQRLDGAMRSVDTIARIGSDEFILLLVGTGEEDTVSRAVTHLLSRVKEPFKLPELPEEITISASCGIAIYPDDATEYSELIRKADAALYHAKETERGIFMFFTEDMNVRVKERLMLENKLRRAIEAEEFTLYYQPKVIAETGEITGAEALIRWVDPELGIIGPDKFIPVAEETGLIVPIGEWVFRTACAQMKKWKDMGLSITNVAVNLSGRQFSKPDLAADLMAIMEEEQADPKMLEIEITESFIASSQSSMVESLAVLSKKGVKLSVDDFGTGYSSLSYLHRFPLDIMKIDRSFIMNIKEGEDDTSEKLAKAVIAIGKSMNLKIVGEGVENDTQLEFLRENGCDYIQGYYFSKPVPADEFEKLLQEGATL</sequence>
<dbReference type="InterPro" id="IPR035965">
    <property type="entry name" value="PAS-like_dom_sf"/>
</dbReference>
<dbReference type="InterPro" id="IPR035919">
    <property type="entry name" value="EAL_sf"/>
</dbReference>
<evidence type="ECO:0000259" key="5">
    <source>
        <dbReference type="PROSITE" id="PS50887"/>
    </source>
</evidence>
<evidence type="ECO:0000259" key="3">
    <source>
        <dbReference type="PROSITE" id="PS50113"/>
    </source>
</evidence>
<protein>
    <submittedName>
        <fullName evidence="6">Putative Diguanylate cyclase</fullName>
        <ecNumber evidence="6">2.7.7.65</ecNumber>
    </submittedName>
</protein>
<dbReference type="InterPro" id="IPR000700">
    <property type="entry name" value="PAS-assoc_C"/>
</dbReference>
<keyword evidence="1" id="KW-0472">Membrane</keyword>
<keyword evidence="6" id="KW-0808">Transferase</keyword>
<dbReference type="RefSeq" id="WP_069189716.1">
    <property type="nucleotide sequence ID" value="NZ_FLYE01000045.1"/>
</dbReference>
<dbReference type="STRING" id="1867952.MTBPR1_60226"/>
<dbReference type="Gene3D" id="3.20.20.450">
    <property type="entry name" value="EAL domain"/>
    <property type="match status" value="1"/>
</dbReference>
<dbReference type="InterPro" id="IPR000014">
    <property type="entry name" value="PAS"/>
</dbReference>
<dbReference type="PROSITE" id="PS50887">
    <property type="entry name" value="GGDEF"/>
    <property type="match status" value="1"/>
</dbReference>
<dbReference type="FunFam" id="3.20.20.450:FF:000001">
    <property type="entry name" value="Cyclic di-GMP phosphodiesterase yahA"/>
    <property type="match status" value="1"/>
</dbReference>
<dbReference type="InterPro" id="IPR052155">
    <property type="entry name" value="Biofilm_reg_signaling"/>
</dbReference>
<dbReference type="SMART" id="SM00091">
    <property type="entry name" value="PAS"/>
    <property type="match status" value="3"/>
</dbReference>
<accession>A0A1C3RKE2</accession>
<dbReference type="Pfam" id="PF08448">
    <property type="entry name" value="PAS_4"/>
    <property type="match status" value="1"/>
</dbReference>
<gene>
    <name evidence="6" type="ORF">MTBPR1_60226</name>
</gene>
<evidence type="ECO:0000313" key="7">
    <source>
        <dbReference type="Proteomes" id="UP000231658"/>
    </source>
</evidence>
<keyword evidence="1" id="KW-0812">Transmembrane</keyword>
<dbReference type="Pfam" id="PF00563">
    <property type="entry name" value="EAL"/>
    <property type="match status" value="1"/>
</dbReference>
<dbReference type="InterPro" id="IPR000160">
    <property type="entry name" value="GGDEF_dom"/>
</dbReference>
<dbReference type="SMART" id="SM00267">
    <property type="entry name" value="GGDEF"/>
    <property type="match status" value="1"/>
</dbReference>
<dbReference type="CDD" id="cd01949">
    <property type="entry name" value="GGDEF"/>
    <property type="match status" value="1"/>
</dbReference>
<dbReference type="EC" id="2.7.7.65" evidence="6"/>
<dbReference type="Pfam" id="PF00990">
    <property type="entry name" value="GGDEF"/>
    <property type="match status" value="1"/>
</dbReference>
<feature type="domain" description="GGDEF" evidence="5">
    <location>
        <begin position="754"/>
        <end position="889"/>
    </location>
</feature>
<dbReference type="Gene3D" id="3.30.450.20">
    <property type="entry name" value="PAS domain"/>
    <property type="match status" value="3"/>
</dbReference>
<dbReference type="CDD" id="cd00130">
    <property type="entry name" value="PAS"/>
    <property type="match status" value="2"/>
</dbReference>
<evidence type="ECO:0000259" key="4">
    <source>
        <dbReference type="PROSITE" id="PS50883"/>
    </source>
</evidence>
<dbReference type="PROSITE" id="PS50113">
    <property type="entry name" value="PAC"/>
    <property type="match status" value="1"/>
</dbReference>